<dbReference type="OrthoDB" id="1911848at2759"/>
<protein>
    <submittedName>
        <fullName evidence="3">Kinase-like domain-containing protein</fullName>
    </submittedName>
</protein>
<dbReference type="SMART" id="SM00220">
    <property type="entry name" value="S_TKc"/>
    <property type="match status" value="2"/>
</dbReference>
<dbReference type="InterPro" id="IPR000719">
    <property type="entry name" value="Prot_kinase_dom"/>
</dbReference>
<feature type="domain" description="Protein kinase" evidence="2">
    <location>
        <begin position="502"/>
        <end position="777"/>
    </location>
</feature>
<evidence type="ECO:0000313" key="4">
    <source>
        <dbReference type="Proteomes" id="UP000736335"/>
    </source>
</evidence>
<gene>
    <name evidence="3" type="ORF">BJ322DRAFT_1108872</name>
</gene>
<evidence type="ECO:0000259" key="2">
    <source>
        <dbReference type="PROSITE" id="PS50011"/>
    </source>
</evidence>
<keyword evidence="4" id="KW-1185">Reference proteome</keyword>
<reference evidence="3" key="1">
    <citation type="journal article" date="2020" name="Nat. Commun.">
        <title>Large-scale genome sequencing of mycorrhizal fungi provides insights into the early evolution of symbiotic traits.</title>
        <authorList>
            <person name="Miyauchi S."/>
            <person name="Kiss E."/>
            <person name="Kuo A."/>
            <person name="Drula E."/>
            <person name="Kohler A."/>
            <person name="Sanchez-Garcia M."/>
            <person name="Morin E."/>
            <person name="Andreopoulos B."/>
            <person name="Barry K.W."/>
            <person name="Bonito G."/>
            <person name="Buee M."/>
            <person name="Carver A."/>
            <person name="Chen C."/>
            <person name="Cichocki N."/>
            <person name="Clum A."/>
            <person name="Culley D."/>
            <person name="Crous P.W."/>
            <person name="Fauchery L."/>
            <person name="Girlanda M."/>
            <person name="Hayes R.D."/>
            <person name="Keri Z."/>
            <person name="LaButti K."/>
            <person name="Lipzen A."/>
            <person name="Lombard V."/>
            <person name="Magnuson J."/>
            <person name="Maillard F."/>
            <person name="Murat C."/>
            <person name="Nolan M."/>
            <person name="Ohm R.A."/>
            <person name="Pangilinan J."/>
            <person name="Pereira M.F."/>
            <person name="Perotto S."/>
            <person name="Peter M."/>
            <person name="Pfister S."/>
            <person name="Riley R."/>
            <person name="Sitrit Y."/>
            <person name="Stielow J.B."/>
            <person name="Szollosi G."/>
            <person name="Zifcakova L."/>
            <person name="Stursova M."/>
            <person name="Spatafora J.W."/>
            <person name="Tedersoo L."/>
            <person name="Vaario L.M."/>
            <person name="Yamada A."/>
            <person name="Yan M."/>
            <person name="Wang P."/>
            <person name="Xu J."/>
            <person name="Bruns T."/>
            <person name="Baldrian P."/>
            <person name="Vilgalys R."/>
            <person name="Dunand C."/>
            <person name="Henrissat B."/>
            <person name="Grigoriev I.V."/>
            <person name="Hibbett D."/>
            <person name="Nagy L.G."/>
            <person name="Martin F.M."/>
        </authorList>
    </citation>
    <scope>NUCLEOTIDE SEQUENCE</scope>
    <source>
        <strain evidence="3">UH-Tt-Lm1</strain>
    </source>
</reference>
<dbReference type="InterPro" id="IPR001245">
    <property type="entry name" value="Ser-Thr/Tyr_kinase_cat_dom"/>
</dbReference>
<dbReference type="GO" id="GO:0005524">
    <property type="term" value="F:ATP binding"/>
    <property type="evidence" value="ECO:0007669"/>
    <property type="project" value="InterPro"/>
</dbReference>
<dbReference type="AlphaFoldDB" id="A0A9P6L7E9"/>
<dbReference type="InterPro" id="IPR011009">
    <property type="entry name" value="Kinase-like_dom_sf"/>
</dbReference>
<proteinExistence type="predicted"/>
<dbReference type="PROSITE" id="PS00108">
    <property type="entry name" value="PROTEIN_KINASE_ST"/>
    <property type="match status" value="1"/>
</dbReference>
<dbReference type="GO" id="GO:0004674">
    <property type="term" value="F:protein serine/threonine kinase activity"/>
    <property type="evidence" value="ECO:0007669"/>
    <property type="project" value="TreeGrafter"/>
</dbReference>
<dbReference type="Pfam" id="PF07714">
    <property type="entry name" value="PK_Tyr_Ser-Thr"/>
    <property type="match status" value="2"/>
</dbReference>
<sequence>MVQDLRESWKTVLNSVDEGFQSLVQISRSSEGRTFLGDLERGEAGLCIELLDRGLTKPSLDQATRQSVLIVLIRLSRRLRRLPNSVTITETDEAITRERTHISSSTWEVRRGTLNGSAIAIKTPRFTATTDAEKIRERFCREVILWNTLSHPNILKLKGVLGSINTSNFSTVTDWMPRETLKQYIEENDVNRLELLHGVARGLKYMHDLNLVHGGIKASNVLIANGSPPLACLSGFGSISSSDQEYTMSEPSDAPVGVAWRYLAPELIYPRRFGLTRGDPSKEADVYTFGLLVLEVLTGKVPFDGTKGKQMVYSIIGGSRPTKPGNATKIGLSDQLWEFLEACWQGDRTLRPQMQEVEVEVGKAAAPSETHMPPRRLVPFPLRPRDELPNPLAASSSSSSTGTSVSDQSRLIIPEIRIYAEGSEENEPYHMQEIYPPPPPISPSSQSESPSAVAEINRLDGALERGSVHERERAKVLNDLCKLCYRHQNVPESAKTVDCYDESMTVPVWSGENAKVFKGSYRGRPVAVKVVQLYADNREMTLRRFCKEAVIWRHLRHSNILPLVGVAIGPGRCSLVSNWMDNGTINAFIERNPDANRVDLLIDVVKGLMYMHKLPIVHGDLKGENILINQEGHACLVDFGLSTIVHADKSLSPSDPNFLSVNQRDSLMSFIGGGSVPWMSPELLEELDYRPTEESDVYALGMVIYEVLCGAVPFGDLTNSAAIVKDIVEGKRPTKPEDAAHLGFTGGLWKIVEQCWSPDGNKRPALKAVQSCLEEATARWGDRRRAV</sequence>
<dbReference type="SUPFAM" id="SSF56112">
    <property type="entry name" value="Protein kinase-like (PK-like)"/>
    <property type="match status" value="2"/>
</dbReference>
<dbReference type="InterPro" id="IPR051681">
    <property type="entry name" value="Ser/Thr_Kinases-Pseudokinases"/>
</dbReference>
<name>A0A9P6L7E9_9AGAM</name>
<evidence type="ECO:0000256" key="1">
    <source>
        <dbReference type="SAM" id="MobiDB-lite"/>
    </source>
</evidence>
<dbReference type="InterPro" id="IPR008271">
    <property type="entry name" value="Ser/Thr_kinase_AS"/>
</dbReference>
<dbReference type="Gene3D" id="1.10.510.10">
    <property type="entry name" value="Transferase(Phosphotransferase) domain 1"/>
    <property type="match status" value="2"/>
</dbReference>
<feature type="domain" description="Protein kinase" evidence="2">
    <location>
        <begin position="20"/>
        <end position="361"/>
    </location>
</feature>
<reference evidence="3" key="2">
    <citation type="submission" date="2020-11" db="EMBL/GenBank/DDBJ databases">
        <authorList>
            <consortium name="DOE Joint Genome Institute"/>
            <person name="Kuo A."/>
            <person name="Miyauchi S."/>
            <person name="Kiss E."/>
            <person name="Drula E."/>
            <person name="Kohler A."/>
            <person name="Sanchez-Garcia M."/>
            <person name="Andreopoulos B."/>
            <person name="Barry K.W."/>
            <person name="Bonito G."/>
            <person name="Buee M."/>
            <person name="Carver A."/>
            <person name="Chen C."/>
            <person name="Cichocki N."/>
            <person name="Clum A."/>
            <person name="Culley D."/>
            <person name="Crous P.W."/>
            <person name="Fauchery L."/>
            <person name="Girlanda M."/>
            <person name="Hayes R."/>
            <person name="Keri Z."/>
            <person name="Labutti K."/>
            <person name="Lipzen A."/>
            <person name="Lombard V."/>
            <person name="Magnuson J."/>
            <person name="Maillard F."/>
            <person name="Morin E."/>
            <person name="Murat C."/>
            <person name="Nolan M."/>
            <person name="Ohm R."/>
            <person name="Pangilinan J."/>
            <person name="Pereira M."/>
            <person name="Perotto S."/>
            <person name="Peter M."/>
            <person name="Riley R."/>
            <person name="Sitrit Y."/>
            <person name="Stielow B."/>
            <person name="Szollosi G."/>
            <person name="Zifcakova L."/>
            <person name="Stursova M."/>
            <person name="Spatafora J.W."/>
            <person name="Tedersoo L."/>
            <person name="Vaario L.-M."/>
            <person name="Yamada A."/>
            <person name="Yan M."/>
            <person name="Wang P."/>
            <person name="Xu J."/>
            <person name="Bruns T."/>
            <person name="Baldrian P."/>
            <person name="Vilgalys R."/>
            <person name="Henrissat B."/>
            <person name="Grigoriev I.V."/>
            <person name="Hibbett D."/>
            <person name="Nagy L.G."/>
            <person name="Martin F.M."/>
        </authorList>
    </citation>
    <scope>NUCLEOTIDE SEQUENCE</scope>
    <source>
        <strain evidence="3">UH-Tt-Lm1</strain>
    </source>
</reference>
<accession>A0A9P6L7E9</accession>
<organism evidence="3 4">
    <name type="scientific">Thelephora terrestris</name>
    <dbReference type="NCBI Taxonomy" id="56493"/>
    <lineage>
        <taxon>Eukaryota</taxon>
        <taxon>Fungi</taxon>
        <taxon>Dikarya</taxon>
        <taxon>Basidiomycota</taxon>
        <taxon>Agaricomycotina</taxon>
        <taxon>Agaricomycetes</taxon>
        <taxon>Thelephorales</taxon>
        <taxon>Thelephoraceae</taxon>
        <taxon>Thelephora</taxon>
    </lineage>
</organism>
<dbReference type="EMBL" id="WIUZ02000007">
    <property type="protein sequence ID" value="KAF9785442.1"/>
    <property type="molecule type" value="Genomic_DNA"/>
</dbReference>
<keyword evidence="3" id="KW-0808">Transferase</keyword>
<dbReference type="Proteomes" id="UP000736335">
    <property type="component" value="Unassembled WGS sequence"/>
</dbReference>
<keyword evidence="3" id="KW-0418">Kinase</keyword>
<dbReference type="PROSITE" id="PS50011">
    <property type="entry name" value="PROTEIN_KINASE_DOM"/>
    <property type="match status" value="2"/>
</dbReference>
<comment type="caution">
    <text evidence="3">The sequence shown here is derived from an EMBL/GenBank/DDBJ whole genome shotgun (WGS) entry which is preliminary data.</text>
</comment>
<evidence type="ECO:0000313" key="3">
    <source>
        <dbReference type="EMBL" id="KAF9785442.1"/>
    </source>
</evidence>
<dbReference type="PANTHER" id="PTHR44329">
    <property type="entry name" value="SERINE/THREONINE-PROTEIN KINASE TNNI3K-RELATED"/>
    <property type="match status" value="1"/>
</dbReference>
<feature type="region of interest" description="Disordered" evidence="1">
    <location>
        <begin position="363"/>
        <end position="407"/>
    </location>
</feature>
<feature type="compositionally biased region" description="Low complexity" evidence="1">
    <location>
        <begin position="395"/>
        <end position="407"/>
    </location>
</feature>